<evidence type="ECO:0000259" key="1">
    <source>
        <dbReference type="SMART" id="SM00849"/>
    </source>
</evidence>
<sequence>MAPTGLIFTPKARVREIIFLGTGTSGYVPNVTCIADKSSKCKVCKSSITPEGRKNKRRNTSLLVRIDHPDGRERNVVIDCGKSFYESALDVFIEHGIENIDAVLITHGHADAIFGLDDLRQWTMHFGTSIPVYADQESFDTIAQAFPYIVDRTKATGSGAVAALEFHIIEDPYTAFDCQGVMFQPLRVEHGMYIDGSPFYFIGFRFDDIAYVSDCSKIPEKTAELMAGCKLLILDALRWTPHPSHFSYQQALDEVRRLKPERTLFTDFCHDMEHSVLEEQAAKIKAEENIIVEPSYDGQRVTF</sequence>
<accession>A0A9W8G407</accession>
<comment type="caution">
    <text evidence="2">The sequence shown here is derived from an EMBL/GenBank/DDBJ whole genome shotgun (WGS) entry which is preliminary data.</text>
</comment>
<proteinExistence type="predicted"/>
<organism evidence="2 3">
    <name type="scientific">Coemansia spiralis</name>
    <dbReference type="NCBI Taxonomy" id="417178"/>
    <lineage>
        <taxon>Eukaryota</taxon>
        <taxon>Fungi</taxon>
        <taxon>Fungi incertae sedis</taxon>
        <taxon>Zoopagomycota</taxon>
        <taxon>Kickxellomycotina</taxon>
        <taxon>Kickxellomycetes</taxon>
        <taxon>Kickxellales</taxon>
        <taxon>Kickxellaceae</taxon>
        <taxon>Coemansia</taxon>
    </lineage>
</organism>
<feature type="domain" description="Metallo-beta-lactamase" evidence="1">
    <location>
        <begin position="58"/>
        <end position="267"/>
    </location>
</feature>
<protein>
    <recommendedName>
        <fullName evidence="1">Metallo-beta-lactamase domain-containing protein</fullName>
    </recommendedName>
</protein>
<dbReference type="EMBL" id="JANBTW010000062">
    <property type="protein sequence ID" value="KAJ2673958.1"/>
    <property type="molecule type" value="Genomic_DNA"/>
</dbReference>
<evidence type="ECO:0000313" key="3">
    <source>
        <dbReference type="Proteomes" id="UP001151518"/>
    </source>
</evidence>
<dbReference type="InterPro" id="IPR001279">
    <property type="entry name" value="Metallo-B-lactamas"/>
</dbReference>
<dbReference type="PANTHER" id="PTHR42663">
    <property type="entry name" value="HYDROLASE C777.06C-RELATED-RELATED"/>
    <property type="match status" value="1"/>
</dbReference>
<dbReference type="PANTHER" id="PTHR42663:SF6">
    <property type="entry name" value="HYDROLASE C777.06C-RELATED"/>
    <property type="match status" value="1"/>
</dbReference>
<dbReference type="AlphaFoldDB" id="A0A9W8G407"/>
<dbReference type="SUPFAM" id="SSF56281">
    <property type="entry name" value="Metallo-hydrolase/oxidoreductase"/>
    <property type="match status" value="1"/>
</dbReference>
<dbReference type="Gene3D" id="3.60.15.10">
    <property type="entry name" value="Ribonuclease Z/Hydroxyacylglutathione hydrolase-like"/>
    <property type="match status" value="1"/>
</dbReference>
<evidence type="ECO:0000313" key="2">
    <source>
        <dbReference type="EMBL" id="KAJ2673958.1"/>
    </source>
</evidence>
<dbReference type="InterPro" id="IPR036866">
    <property type="entry name" value="RibonucZ/Hydroxyglut_hydro"/>
</dbReference>
<dbReference type="CDD" id="cd16279">
    <property type="entry name" value="metallo-hydrolase-like_MBL-fold"/>
    <property type="match status" value="1"/>
</dbReference>
<reference evidence="2" key="1">
    <citation type="submission" date="2022-07" db="EMBL/GenBank/DDBJ databases">
        <title>Phylogenomic reconstructions and comparative analyses of Kickxellomycotina fungi.</title>
        <authorList>
            <person name="Reynolds N.K."/>
            <person name="Stajich J.E."/>
            <person name="Barry K."/>
            <person name="Grigoriev I.V."/>
            <person name="Crous P."/>
            <person name="Smith M.E."/>
        </authorList>
    </citation>
    <scope>NUCLEOTIDE SEQUENCE</scope>
    <source>
        <strain evidence="2">NRRL 3115</strain>
    </source>
</reference>
<dbReference type="Proteomes" id="UP001151518">
    <property type="component" value="Unassembled WGS sequence"/>
</dbReference>
<gene>
    <name evidence="2" type="ORF">GGI25_004525</name>
</gene>
<dbReference type="OrthoDB" id="341300at2759"/>
<dbReference type="SMART" id="SM00849">
    <property type="entry name" value="Lactamase_B"/>
    <property type="match status" value="1"/>
</dbReference>
<dbReference type="Pfam" id="PF12706">
    <property type="entry name" value="Lactamase_B_2"/>
    <property type="match status" value="1"/>
</dbReference>
<name>A0A9W8G407_9FUNG</name>